<dbReference type="GO" id="GO:0090729">
    <property type="term" value="F:toxin activity"/>
    <property type="evidence" value="ECO:0007669"/>
    <property type="project" value="UniProtKB-KW"/>
</dbReference>
<keyword evidence="6" id="KW-1015">Disulfide bond</keyword>
<proteinExistence type="inferred from homology"/>
<dbReference type="SUPFAM" id="SSF56399">
    <property type="entry name" value="ADP-ribosylation"/>
    <property type="match status" value="1"/>
</dbReference>
<comment type="similarity">
    <text evidence="1">Belongs to the enterotoxin A family.</text>
</comment>
<dbReference type="Gene3D" id="3.90.210.10">
    <property type="entry name" value="Heat-Labile Enterotoxin, subunit A"/>
    <property type="match status" value="1"/>
</dbReference>
<keyword evidence="2" id="KW-0800">Toxin</keyword>
<sequence>MEISRTYASSYPVEPRGQPGHDSSRTNTAVQPHNGSPARVAGHSANAGTYAAPASTLSRVRRGGVLGTCGTQSEFRECRGGEALKETAVSYQKFDQNDRRRTRGPQGKGACNGLVREAMSRIDRDDGGNTVDLPSAVNQMLIDADSRAPASREMFDRIDRFQDRLTPFALGRYEQRNADPFTETQDRNQRIASLMTRLHDWLQPGDMAYLLLGMTSPVDNSWQHGHALLIQRRVSGDYVVFDPNTGAFVYRDEADMAHALRGYLDTAYSETGLQVVPDSIQIYARGQPRARATQAPPAPWLPEPPPELYRHGLYARTAVDANGLSQGVLSAAAGQPRALAGSASGMAADALATIAGGYSTDLASATADLRARLRNPPTRQATVDELHRLQIANRHSVVSNVPNRIRHEGQSHIRSASGLADELNQHFGHPYVRDNSLRGYDGDFVEIRFTSRGSPVDGEGARPQDNVGPADPPVIVQRVKPSANYLNDAYQIYDPAVGVFSYRNFADMSSAISSRYGTEHTEEGGTDHAATTWFANLNRSRPVRGASQAEFAVARESPINNVTLADIAQAHHVAVPPIALPPEPDMERLALPRDEVRKRSADPPEQSPHTVLFRPSTVTPEALKAQGGFNVEDTPLKDVSLDMHDFDLSSNPSVVDSAGYLGTFQRGSTALDRLTSRSSDGYIYRVAPTPNMVDVNGSLGAGARDPQRHEQAAMGHIDFTQIVGWQRIKDGRLQPFFPNPDYRWDVYDQTQTAGAQPQLARYPVDSSGWSDKRHSPFVSRVSYDGKSAVPQLNQDPNRTQAEFYDHARSKIEYLANRQATGLDYRGPMTMWGYGDSRWQTKLYVDSKGDVCFDYSGMVDVPGNTSQFVMGEDGRFHLANDNKRVLRVGNNGYLYAGSVPSDPSNLNGVFEKIGNHLIHAEDRKFLSVGKYSYYPYVSREDLGSRSAWSLTGFNGKAVVPPPVNLHSFLNNSAGNRFRLYEFARNPDSALPPGTTRFVTQVPGIERQELFIEYARKWTATEIGKASRWLAQNNIAWLFRDGYCAVAHGPNQLEVRNLDGTPVWRATIDPVTRKVRAQRLTDLASQYRIPDATWDAIKADETRNRLLQRMLKSHYDLRGKG</sequence>
<dbReference type="AlphaFoldDB" id="A0A5Q4ZDA2"/>
<dbReference type="KEGG" id="pdio:PDMSB3_2163"/>
<dbReference type="Pfam" id="PF01375">
    <property type="entry name" value="Enterotoxin_a"/>
    <property type="match status" value="1"/>
</dbReference>
<keyword evidence="4" id="KW-0260">Enterotoxin</keyword>
<name>A0A5Q4ZDA2_9BURK</name>
<feature type="region of interest" description="Disordered" evidence="7">
    <location>
        <begin position="1"/>
        <end position="45"/>
    </location>
</feature>
<organism evidence="8 9">
    <name type="scientific">Paraburkholderia dioscoreae</name>
    <dbReference type="NCBI Taxonomy" id="2604047"/>
    <lineage>
        <taxon>Bacteria</taxon>
        <taxon>Pseudomonadati</taxon>
        <taxon>Pseudomonadota</taxon>
        <taxon>Betaproteobacteria</taxon>
        <taxon>Burkholderiales</taxon>
        <taxon>Burkholderiaceae</taxon>
        <taxon>Paraburkholderia</taxon>
    </lineage>
</organism>
<evidence type="ECO:0000256" key="4">
    <source>
        <dbReference type="ARBA" id="ARBA00022861"/>
    </source>
</evidence>
<keyword evidence="3" id="KW-0732">Signal</keyword>
<evidence type="ECO:0000256" key="2">
    <source>
        <dbReference type="ARBA" id="ARBA00022656"/>
    </source>
</evidence>
<dbReference type="EMBL" id="LR699553">
    <property type="protein sequence ID" value="VVD28619.1"/>
    <property type="molecule type" value="Genomic_DNA"/>
</dbReference>
<keyword evidence="5" id="KW-0843">Virulence</keyword>
<evidence type="ECO:0000313" key="9">
    <source>
        <dbReference type="Proteomes" id="UP000325811"/>
    </source>
</evidence>
<protein>
    <submittedName>
        <fullName evidence="8">Heat-labile enterotoxin alpha chain</fullName>
    </submittedName>
</protein>
<evidence type="ECO:0000256" key="5">
    <source>
        <dbReference type="ARBA" id="ARBA00023026"/>
    </source>
</evidence>
<dbReference type="InterPro" id="IPR001144">
    <property type="entry name" value="Enterotoxin_A"/>
</dbReference>
<evidence type="ECO:0000256" key="1">
    <source>
        <dbReference type="ARBA" id="ARBA00009092"/>
    </source>
</evidence>
<keyword evidence="9" id="KW-1185">Reference proteome</keyword>
<reference evidence="8 9" key="1">
    <citation type="submission" date="2019-08" db="EMBL/GenBank/DDBJ databases">
        <authorList>
            <person name="Herpell B J."/>
        </authorList>
    </citation>
    <scope>NUCLEOTIDE SEQUENCE [LARGE SCALE GENOMIC DNA]</scope>
    <source>
        <strain evidence="9">Msb3</strain>
    </source>
</reference>
<feature type="region of interest" description="Disordered" evidence="7">
    <location>
        <begin position="451"/>
        <end position="471"/>
    </location>
</feature>
<dbReference type="Proteomes" id="UP000325811">
    <property type="component" value="Chromosome I"/>
</dbReference>
<accession>A0A5Q4ZDA2</accession>
<feature type="compositionally biased region" description="Polar residues" evidence="7">
    <location>
        <begin position="25"/>
        <end position="34"/>
    </location>
</feature>
<dbReference type="GO" id="GO:0005615">
    <property type="term" value="C:extracellular space"/>
    <property type="evidence" value="ECO:0007669"/>
    <property type="project" value="InterPro"/>
</dbReference>
<evidence type="ECO:0000256" key="7">
    <source>
        <dbReference type="SAM" id="MobiDB-lite"/>
    </source>
</evidence>
<evidence type="ECO:0000313" key="8">
    <source>
        <dbReference type="EMBL" id="VVD28619.1"/>
    </source>
</evidence>
<evidence type="ECO:0000256" key="3">
    <source>
        <dbReference type="ARBA" id="ARBA00022729"/>
    </source>
</evidence>
<gene>
    <name evidence="8" type="ORF">PDMSB3_2163</name>
</gene>
<evidence type="ECO:0000256" key="6">
    <source>
        <dbReference type="ARBA" id="ARBA00023157"/>
    </source>
</evidence>